<reference evidence="8" key="1">
    <citation type="submission" date="2023-08" db="EMBL/GenBank/DDBJ databases">
        <authorList>
            <person name="Alioto T."/>
            <person name="Alioto T."/>
            <person name="Gomez Garrido J."/>
        </authorList>
    </citation>
    <scope>NUCLEOTIDE SEQUENCE</scope>
</reference>
<dbReference type="Proteomes" id="UP001162480">
    <property type="component" value="Chromosome 19"/>
</dbReference>
<evidence type="ECO:0000256" key="2">
    <source>
        <dbReference type="ARBA" id="ARBA00022690"/>
    </source>
</evidence>
<keyword evidence="2" id="KW-0646">Protease inhibitor</keyword>
<feature type="domain" description="Serpin" evidence="7">
    <location>
        <begin position="1476"/>
        <end position="1734"/>
    </location>
</feature>
<dbReference type="InterPro" id="IPR042185">
    <property type="entry name" value="Serpin_sf_2"/>
</dbReference>
<name>A0AA36BMA2_OCTVU</name>
<dbReference type="SUPFAM" id="SSF56574">
    <property type="entry name" value="Serpins"/>
    <property type="match status" value="6"/>
</dbReference>
<dbReference type="FunFam" id="3.30.497.10:FF:000006">
    <property type="entry name" value="Plasminogen activator inhibitor 1"/>
    <property type="match status" value="1"/>
</dbReference>
<evidence type="ECO:0000259" key="7">
    <source>
        <dbReference type="SMART" id="SM00093"/>
    </source>
</evidence>
<gene>
    <name evidence="8" type="ORF">OCTVUL_1B013879</name>
</gene>
<dbReference type="Pfam" id="PF00079">
    <property type="entry name" value="Serpin"/>
    <property type="match status" value="8"/>
</dbReference>
<dbReference type="PANTHER" id="PTHR11461:SF211">
    <property type="entry name" value="GH10112P-RELATED"/>
    <property type="match status" value="1"/>
</dbReference>
<keyword evidence="3 6" id="KW-0732">Signal</keyword>
<evidence type="ECO:0000256" key="3">
    <source>
        <dbReference type="ARBA" id="ARBA00022729"/>
    </source>
</evidence>
<feature type="domain" description="Serpin" evidence="7">
    <location>
        <begin position="371"/>
        <end position="726"/>
    </location>
</feature>
<dbReference type="EMBL" id="OX597832">
    <property type="protein sequence ID" value="CAI9736908.1"/>
    <property type="molecule type" value="Genomic_DNA"/>
</dbReference>
<evidence type="ECO:0000256" key="6">
    <source>
        <dbReference type="SAM" id="SignalP"/>
    </source>
</evidence>
<evidence type="ECO:0000313" key="8">
    <source>
        <dbReference type="EMBL" id="CAI9736908.1"/>
    </source>
</evidence>
<dbReference type="GO" id="GO:0005615">
    <property type="term" value="C:extracellular space"/>
    <property type="evidence" value="ECO:0007669"/>
    <property type="project" value="InterPro"/>
</dbReference>
<dbReference type="InterPro" id="IPR036186">
    <property type="entry name" value="Serpin_sf"/>
</dbReference>
<keyword evidence="4" id="KW-0722">Serine protease inhibitor</keyword>
<sequence length="1736" mass="196280">MKMSSCHHSVLLLFYQWFIWERQNSAKQFENVLKITSNPDSVALAFKEYFSLLKNSEKLVTLNSVNRLCVNEKFPISEDYKNNMVKYFFSDIEDVDFITNAEKTRITINDWVKNNTNNKITDLLPSGSLTPQSVLVLINAVYFKGMWAEKFPEQATSSRKFYLSSDKTVSHDFMYISEDFNTKISSNYKVVELPYIGKAFSMFVILPNEINGLAALEKEINAQFLKDIVDRKGFQTMLLELNMPKFRLESSFQLGDVLKKLGLSDIFDPQKADLSGMTGGEKNIYASEMFHKAFVDVNEEGTEAAAATGMVVMAVSAQIGMDFEVNHPFTFLIVDNRTKMIHFIDTTIYDMDSAEKQDIGNLAASIDYFTNSLYQAVATGTNENVFMSPFSVATVLSMVYLGARQNSAKQFENVLKITSNPDSVALAFKEYFSLLQNSDKLVTFNSVNRLYASEKFPFSEDYKNNMVKYFFSDIENVDFITNAEKTRITINDWVKNNTNNKITDLLPSGSLTLQSVLVLINAVYFKGTWAKKFPEHATTSRKFHLSSDKTVSHDFMYKSEDFNTKISDNYKVVELPYIGKAFSMFVILPNENNGLAALEKEINAKFLKDIVDRKGFQTMLLELNMPKFRLESSFQLGAVLKKLGLPDIFDPQKADLSGMTGGEKNIYASEMFHKAFVDVNEEGTEAAAASGMVVSNYMSRIGMQFDVNHPFTFLVVDDRTKMIHFIDTTKYNMDSAEKQDIGNLAASIDYFTNSLYQAVATGTNENVFMSPFSVATVLSMVYLGARQNSAKQFENVLKITSNPDSVALAFKEYFSLLKNSDKLVTSNLVNRLYASEIFPISEDYKNNMVKYFFSDIENVDFITNTEKTRITINDWVKNNTNNKITDLLPSGSLTTLTVLVLINAVYFKGMWAEKFLEQATSSRKFYLRSEKTVSHDFMYISEAFNTKISNNYKVVELFYRGKAFSMFVILPNDINGLAALEKEINAEFLKDIVDRKGFQMMGLDLHMPKFRLESSFKLRDVLKKLGLSDIFDSRKADLSGMSDGKKNTYASEMFHKAFVNVNEEGTEAAAASGMERRKVSGRFFINCMDFDVNHPFTFLIVDNQTKMIHFIDTIVYDMDSAEKQDIGNLAASIDYFTNSLYQAVATGTNENVFMSPFSVATVLSMVYLGARQNSAKQFENVLKITSNPDSVALAFKEYFSLLKNSDKLVTFNSVNRLYASEKFPISEDYKNNMVKYFFSDIENVDFITNAEKTRITINDWVKNNTNNKITDLLPSGSLTPQSVLVLINAVYFKGIIKYAKISLESSFKLGDVLKKLGLPDIFDPLKADLSGMTGGEKNIYASEMFHKAFVDVNEEGTEAAAASGMVVSNYMSRIGMQFDVNHPFTFLVVDDRTKMIHFIDTTIYEGTEAAAASGMVVSNYMSRIGMQFDVNHPFTFLVVDDRTKMIHFIDTIVYNMDSAEKQDIGNLAASIDYFTNSLYQAVATGTNENVFMSPFSVATVLSMVYLGARQNSAKQFENILKITSNPDSVALAFKEYFSLLKNSDKLVTSNSVNRLCANEKFPISEDYKNNMWLSYPYIGEAFSMFVILPNEINGLAALEKEINAQFLKDIVDRKGFQMMGLDLHMPKFRLERSFKLGEVLKKLGLSDIFDPLKADLSGMTGGEKNIYASEMFHKAFVDVNEEGTEAAAATDFGCLLCNNFFLNRMDFDVNHPFTFLIVDNRTKMIHFIGKVTNPST</sequence>
<feature type="domain" description="Serpin" evidence="7">
    <location>
        <begin position="1138"/>
        <end position="1405"/>
    </location>
</feature>
<dbReference type="GO" id="GO:0004867">
    <property type="term" value="F:serine-type endopeptidase inhibitor activity"/>
    <property type="evidence" value="ECO:0007669"/>
    <property type="project" value="UniProtKB-KW"/>
</dbReference>
<comment type="similarity">
    <text evidence="1 5">Belongs to the serpin family.</text>
</comment>
<feature type="chain" id="PRO_5041243508" description="Serpin domain-containing protein" evidence="6">
    <location>
        <begin position="27"/>
        <end position="1736"/>
    </location>
</feature>
<dbReference type="InterPro" id="IPR000215">
    <property type="entry name" value="Serpin_fam"/>
</dbReference>
<accession>A0AA36BMA2</accession>
<feature type="domain" description="Serpin" evidence="7">
    <location>
        <begin position="753"/>
        <end position="1117"/>
    </location>
</feature>
<dbReference type="SMART" id="SM00093">
    <property type="entry name" value="SERPIN"/>
    <property type="match status" value="5"/>
</dbReference>
<feature type="domain" description="Serpin" evidence="7">
    <location>
        <begin position="2"/>
        <end position="350"/>
    </location>
</feature>
<evidence type="ECO:0000313" key="9">
    <source>
        <dbReference type="Proteomes" id="UP001162480"/>
    </source>
</evidence>
<dbReference type="CDD" id="cd00172">
    <property type="entry name" value="serpin"/>
    <property type="match status" value="4"/>
</dbReference>
<protein>
    <recommendedName>
        <fullName evidence="7">Serpin domain-containing protein</fullName>
    </recommendedName>
</protein>
<evidence type="ECO:0000256" key="1">
    <source>
        <dbReference type="ARBA" id="ARBA00009500"/>
    </source>
</evidence>
<dbReference type="Gene3D" id="3.30.497.10">
    <property type="entry name" value="Antithrombin, subunit I, domain 2"/>
    <property type="match status" value="5"/>
</dbReference>
<dbReference type="InterPro" id="IPR023796">
    <property type="entry name" value="Serpin_dom"/>
</dbReference>
<dbReference type="Gene3D" id="2.30.39.10">
    <property type="entry name" value="Alpha-1-antitrypsin, domain 1"/>
    <property type="match status" value="4"/>
</dbReference>
<keyword evidence="9" id="KW-1185">Reference proteome</keyword>
<evidence type="ECO:0000256" key="5">
    <source>
        <dbReference type="RuleBase" id="RU000411"/>
    </source>
</evidence>
<dbReference type="InterPro" id="IPR042178">
    <property type="entry name" value="Serpin_sf_1"/>
</dbReference>
<feature type="signal peptide" evidence="6">
    <location>
        <begin position="1"/>
        <end position="26"/>
    </location>
</feature>
<organism evidence="8 9">
    <name type="scientific">Octopus vulgaris</name>
    <name type="common">Common octopus</name>
    <dbReference type="NCBI Taxonomy" id="6645"/>
    <lineage>
        <taxon>Eukaryota</taxon>
        <taxon>Metazoa</taxon>
        <taxon>Spiralia</taxon>
        <taxon>Lophotrochozoa</taxon>
        <taxon>Mollusca</taxon>
        <taxon>Cephalopoda</taxon>
        <taxon>Coleoidea</taxon>
        <taxon>Octopodiformes</taxon>
        <taxon>Octopoda</taxon>
        <taxon>Incirrata</taxon>
        <taxon>Octopodidae</taxon>
        <taxon>Octopus</taxon>
    </lineage>
</organism>
<evidence type="ECO:0000256" key="4">
    <source>
        <dbReference type="ARBA" id="ARBA00022900"/>
    </source>
</evidence>
<dbReference type="PANTHER" id="PTHR11461">
    <property type="entry name" value="SERINE PROTEASE INHIBITOR, SERPIN"/>
    <property type="match status" value="1"/>
</dbReference>
<proteinExistence type="inferred from homology"/>